<name>A0A7S7SK30_PALFE</name>
<sequence length="175" mass="19344">MEDNILVQSSFSATIHAPIEKIDIPTWCFTLPESEYQACSPAHCSAGATTAPDGRRMSINVEILGGSMMVQHYVEEVGQPDHLRLVSNSDVFTPTGRTKVGVIWDLAVRKIDDKTCEFTNTVHSSVTPELAEFLGQQGIPLEVFRAGRRPISEAHNQQETPLFAKSIERHALRQG</sequence>
<protein>
    <submittedName>
        <fullName evidence="1">Uncharacterized protein</fullName>
    </submittedName>
</protein>
<keyword evidence="2" id="KW-1185">Reference proteome</keyword>
<gene>
    <name evidence="1" type="ORF">IRI77_27810</name>
</gene>
<reference evidence="1 2" key="1">
    <citation type="submission" date="2020-10" db="EMBL/GenBank/DDBJ databases">
        <title>Complete genome sequence of Paludibaculum fermentans P105T, a facultatively anaerobic acidobacterium capable of dissimilatory Fe(III) reduction.</title>
        <authorList>
            <person name="Dedysh S.N."/>
            <person name="Beletsky A.V."/>
            <person name="Kulichevskaya I.S."/>
            <person name="Mardanov A.V."/>
            <person name="Ravin N.V."/>
        </authorList>
    </citation>
    <scope>NUCLEOTIDE SEQUENCE [LARGE SCALE GENOMIC DNA]</scope>
    <source>
        <strain evidence="1 2">P105</strain>
    </source>
</reference>
<evidence type="ECO:0000313" key="2">
    <source>
        <dbReference type="Proteomes" id="UP000593892"/>
    </source>
</evidence>
<dbReference type="AlphaFoldDB" id="A0A7S7SK30"/>
<dbReference type="KEGG" id="pfer:IRI77_27810"/>
<proteinExistence type="predicted"/>
<dbReference type="Proteomes" id="UP000593892">
    <property type="component" value="Chromosome"/>
</dbReference>
<accession>A0A7S7SK30</accession>
<organism evidence="1 2">
    <name type="scientific">Paludibaculum fermentans</name>
    <dbReference type="NCBI Taxonomy" id="1473598"/>
    <lineage>
        <taxon>Bacteria</taxon>
        <taxon>Pseudomonadati</taxon>
        <taxon>Acidobacteriota</taxon>
        <taxon>Terriglobia</taxon>
        <taxon>Bryobacterales</taxon>
        <taxon>Bryobacteraceae</taxon>
        <taxon>Paludibaculum</taxon>
    </lineage>
</organism>
<dbReference type="EMBL" id="CP063849">
    <property type="protein sequence ID" value="QOY86575.1"/>
    <property type="molecule type" value="Genomic_DNA"/>
</dbReference>
<dbReference type="RefSeq" id="WP_194448244.1">
    <property type="nucleotide sequence ID" value="NZ_CP063849.1"/>
</dbReference>
<evidence type="ECO:0000313" key="1">
    <source>
        <dbReference type="EMBL" id="QOY86575.1"/>
    </source>
</evidence>